<evidence type="ECO:0000313" key="2">
    <source>
        <dbReference type="Proteomes" id="UP001732700"/>
    </source>
</evidence>
<dbReference type="Proteomes" id="UP001732700">
    <property type="component" value="Chromosome 2A"/>
</dbReference>
<organism evidence="1 2">
    <name type="scientific">Avena sativa</name>
    <name type="common">Oat</name>
    <dbReference type="NCBI Taxonomy" id="4498"/>
    <lineage>
        <taxon>Eukaryota</taxon>
        <taxon>Viridiplantae</taxon>
        <taxon>Streptophyta</taxon>
        <taxon>Embryophyta</taxon>
        <taxon>Tracheophyta</taxon>
        <taxon>Spermatophyta</taxon>
        <taxon>Magnoliopsida</taxon>
        <taxon>Liliopsida</taxon>
        <taxon>Poales</taxon>
        <taxon>Poaceae</taxon>
        <taxon>BOP clade</taxon>
        <taxon>Pooideae</taxon>
        <taxon>Poodae</taxon>
        <taxon>Poeae</taxon>
        <taxon>Poeae Chloroplast Group 1 (Aveneae type)</taxon>
        <taxon>Aveninae</taxon>
        <taxon>Avena</taxon>
    </lineage>
</organism>
<sequence>MDSHSRENLSITPTPFATACTDLPADLFIWEILVRLPAIHLMIYKDLSPSWCAAIDDPNFVRRHRDFSRASPPSMLFIPRKSSVEDDFDLSENIIFHRLRMGRTLGTLEEEEIELMLEKACPPEAEGITNTIFPTHCDGLVAIATISDQVFVCNPATQELVALPLGTPDVRIITEPSAALGFDTSRNQYVVARYFYRRYDIDEISEVVDYEIGHEVFMLGGDSWELTDDPPDMIGNTRPVFMQGAFYWGTYGLDDPQSGVLVRFSLRDRKFDMVPCPPRFAYHYGVEHLADLGGKLCYVNNISETTFDVWQLDDDGVQQPKWSLRCRIDPYDDVLGVDAFFPVWAGGGGIMVAVDYQKLYWFDEKSGHIRGRMRELVDLEEEIDRALGDCNYYRYHVVPYMESLISIRVCNH</sequence>
<name>A0ACD5UAT4_AVESA</name>
<reference evidence="1" key="2">
    <citation type="submission" date="2025-09" db="UniProtKB">
        <authorList>
            <consortium name="EnsemblPlants"/>
        </authorList>
    </citation>
    <scope>IDENTIFICATION</scope>
</reference>
<reference evidence="1" key="1">
    <citation type="submission" date="2021-05" db="EMBL/GenBank/DDBJ databases">
        <authorList>
            <person name="Scholz U."/>
            <person name="Mascher M."/>
            <person name="Fiebig A."/>
        </authorList>
    </citation>
    <scope>NUCLEOTIDE SEQUENCE [LARGE SCALE GENOMIC DNA]</scope>
</reference>
<evidence type="ECO:0000313" key="1">
    <source>
        <dbReference type="EnsemblPlants" id="AVESA.00010b.r2.2AG0217840.1.CDS"/>
    </source>
</evidence>
<accession>A0ACD5UAT4</accession>
<keyword evidence="2" id="KW-1185">Reference proteome</keyword>
<protein>
    <submittedName>
        <fullName evidence="1">Uncharacterized protein</fullName>
    </submittedName>
</protein>
<proteinExistence type="predicted"/>
<dbReference type="EnsemblPlants" id="AVESA.00010b.r2.2AG0217840.1">
    <property type="protein sequence ID" value="AVESA.00010b.r2.2AG0217840.1.CDS"/>
    <property type="gene ID" value="AVESA.00010b.r2.2AG0217840"/>
</dbReference>